<dbReference type="AlphaFoldDB" id="A0A9P8TCT5"/>
<evidence type="ECO:0000313" key="8">
    <source>
        <dbReference type="Proteomes" id="UP000769528"/>
    </source>
</evidence>
<dbReference type="Gene3D" id="1.20.1250.20">
    <property type="entry name" value="MFS general substrate transporter like domains"/>
    <property type="match status" value="1"/>
</dbReference>
<keyword evidence="5 6" id="KW-0472">Membrane</keyword>
<dbReference type="OrthoDB" id="3639251at2759"/>
<keyword evidence="3 6" id="KW-0812">Transmembrane</keyword>
<feature type="transmembrane region" description="Helical" evidence="6">
    <location>
        <begin position="238"/>
        <end position="259"/>
    </location>
</feature>
<feature type="transmembrane region" description="Helical" evidence="6">
    <location>
        <begin position="81"/>
        <end position="101"/>
    </location>
</feature>
<keyword evidence="8" id="KW-1185">Reference proteome</keyword>
<dbReference type="EMBL" id="JAEUBF010000825">
    <property type="protein sequence ID" value="KAH3674733.1"/>
    <property type="molecule type" value="Genomic_DNA"/>
</dbReference>
<feature type="transmembrane region" description="Helical" evidence="6">
    <location>
        <begin position="12"/>
        <end position="32"/>
    </location>
</feature>
<evidence type="ECO:0000256" key="6">
    <source>
        <dbReference type="SAM" id="Phobius"/>
    </source>
</evidence>
<dbReference type="InterPro" id="IPR036259">
    <property type="entry name" value="MFS_trans_sf"/>
</dbReference>
<sequence length="291" mass="32894">MNGRYGIPGWKWVFIIDGIISMPVALVGFYCLPDFPENSRAPWLTKKDRQFALARAKAHKKVKPTPITPKRFVKVFLNPKLWVFLAPYATGCLGNIGFNYFTLYLKSLGKFTIQQVNLIPTASYGLTFLTLLISSSLSDYFRNRIFFITTHQIIGLTATILLAIWKLPEAAIIFAYILGGAASCQPLLISWFAESFQDEPDLKGINIGTGNTMIYCLTAFLPLGLFPSKEAPHFKYGYKISVAFWVVSASANFLLYFYIRNHKKTQAERSAAEKQEEVEFTDEKIQPVQSL</sequence>
<dbReference type="PANTHER" id="PTHR43791:SF36">
    <property type="entry name" value="TRANSPORTER, PUTATIVE (AFU_ORTHOLOGUE AFUA_6G08340)-RELATED"/>
    <property type="match status" value="1"/>
</dbReference>
<dbReference type="Pfam" id="PF07690">
    <property type="entry name" value="MFS_1"/>
    <property type="match status" value="1"/>
</dbReference>
<keyword evidence="2" id="KW-0813">Transport</keyword>
<evidence type="ECO:0000256" key="5">
    <source>
        <dbReference type="ARBA" id="ARBA00023136"/>
    </source>
</evidence>
<dbReference type="GO" id="GO:0022857">
    <property type="term" value="F:transmembrane transporter activity"/>
    <property type="evidence" value="ECO:0007669"/>
    <property type="project" value="InterPro"/>
</dbReference>
<feature type="transmembrane region" description="Helical" evidence="6">
    <location>
        <begin position="145"/>
        <end position="165"/>
    </location>
</feature>
<feature type="transmembrane region" description="Helical" evidence="6">
    <location>
        <begin position="113"/>
        <end position="133"/>
    </location>
</feature>
<evidence type="ECO:0000256" key="3">
    <source>
        <dbReference type="ARBA" id="ARBA00022692"/>
    </source>
</evidence>
<dbReference type="GO" id="GO:0016020">
    <property type="term" value="C:membrane"/>
    <property type="evidence" value="ECO:0007669"/>
    <property type="project" value="UniProtKB-SubCell"/>
</dbReference>
<feature type="transmembrane region" description="Helical" evidence="6">
    <location>
        <begin position="171"/>
        <end position="193"/>
    </location>
</feature>
<accession>A0A9P8TCT5</accession>
<comment type="caution">
    <text evidence="7">The sequence shown here is derived from an EMBL/GenBank/DDBJ whole genome shotgun (WGS) entry which is preliminary data.</text>
</comment>
<organism evidence="7 8">
    <name type="scientific">Wickerhamomyces mucosus</name>
    <dbReference type="NCBI Taxonomy" id="1378264"/>
    <lineage>
        <taxon>Eukaryota</taxon>
        <taxon>Fungi</taxon>
        <taxon>Dikarya</taxon>
        <taxon>Ascomycota</taxon>
        <taxon>Saccharomycotina</taxon>
        <taxon>Saccharomycetes</taxon>
        <taxon>Phaffomycetales</taxon>
        <taxon>Wickerhamomycetaceae</taxon>
        <taxon>Wickerhamomyces</taxon>
    </lineage>
</organism>
<reference evidence="7" key="2">
    <citation type="submission" date="2021-01" db="EMBL/GenBank/DDBJ databases">
        <authorList>
            <person name="Schikora-Tamarit M.A."/>
        </authorList>
    </citation>
    <scope>NUCLEOTIDE SEQUENCE</scope>
    <source>
        <strain evidence="7">CBS6341</strain>
    </source>
</reference>
<evidence type="ECO:0000256" key="4">
    <source>
        <dbReference type="ARBA" id="ARBA00022989"/>
    </source>
</evidence>
<dbReference type="SUPFAM" id="SSF103473">
    <property type="entry name" value="MFS general substrate transporter"/>
    <property type="match status" value="1"/>
</dbReference>
<dbReference type="InterPro" id="IPR011701">
    <property type="entry name" value="MFS"/>
</dbReference>
<evidence type="ECO:0000313" key="7">
    <source>
        <dbReference type="EMBL" id="KAH3674733.1"/>
    </source>
</evidence>
<dbReference type="PANTHER" id="PTHR43791">
    <property type="entry name" value="PERMEASE-RELATED"/>
    <property type="match status" value="1"/>
</dbReference>
<evidence type="ECO:0008006" key="9">
    <source>
        <dbReference type="Google" id="ProtNLM"/>
    </source>
</evidence>
<protein>
    <recommendedName>
        <fullName evidence="9">Major facilitator superfamily (MFS) profile domain-containing protein</fullName>
    </recommendedName>
</protein>
<gene>
    <name evidence="7" type="ORF">WICMUC_003074</name>
</gene>
<comment type="subcellular location">
    <subcellularLocation>
        <location evidence="1">Membrane</location>
        <topology evidence="1">Multi-pass membrane protein</topology>
    </subcellularLocation>
</comment>
<dbReference type="Proteomes" id="UP000769528">
    <property type="component" value="Unassembled WGS sequence"/>
</dbReference>
<reference evidence="7" key="1">
    <citation type="journal article" date="2021" name="Open Biol.">
        <title>Shared evolutionary footprints suggest mitochondrial oxidative damage underlies multiple complex I losses in fungi.</title>
        <authorList>
            <person name="Schikora-Tamarit M.A."/>
            <person name="Marcet-Houben M."/>
            <person name="Nosek J."/>
            <person name="Gabaldon T."/>
        </authorList>
    </citation>
    <scope>NUCLEOTIDE SEQUENCE</scope>
    <source>
        <strain evidence="7">CBS6341</strain>
    </source>
</reference>
<feature type="transmembrane region" description="Helical" evidence="6">
    <location>
        <begin position="205"/>
        <end position="226"/>
    </location>
</feature>
<evidence type="ECO:0000256" key="1">
    <source>
        <dbReference type="ARBA" id="ARBA00004141"/>
    </source>
</evidence>
<name>A0A9P8TCT5_9ASCO</name>
<evidence type="ECO:0000256" key="2">
    <source>
        <dbReference type="ARBA" id="ARBA00022448"/>
    </source>
</evidence>
<keyword evidence="4 6" id="KW-1133">Transmembrane helix</keyword>
<proteinExistence type="predicted"/>